<reference evidence="2" key="1">
    <citation type="submission" date="2019-10" db="EMBL/GenBank/DDBJ databases">
        <authorList>
            <person name="Nor Muhammad N."/>
        </authorList>
    </citation>
    <scope>NUCLEOTIDE SEQUENCE</scope>
</reference>
<evidence type="ECO:0000256" key="1">
    <source>
        <dbReference type="SAM" id="MobiDB-lite"/>
    </source>
</evidence>
<organism evidence="2">
    <name type="scientific">Ganoderma boninense</name>
    <dbReference type="NCBI Taxonomy" id="34458"/>
    <lineage>
        <taxon>Eukaryota</taxon>
        <taxon>Fungi</taxon>
        <taxon>Dikarya</taxon>
        <taxon>Basidiomycota</taxon>
        <taxon>Agaricomycotina</taxon>
        <taxon>Agaricomycetes</taxon>
        <taxon>Polyporales</taxon>
        <taxon>Polyporaceae</taxon>
        <taxon>Ganoderma</taxon>
    </lineage>
</organism>
<accession>A0A5K1K5L2</accession>
<sequence length="408" mass="45308">MSSDLAPATYDPDRIILPFSLLIPPTTYCPGSDVEGEMLLEFPRVQDEQIEGVVLEFRGRLKVYTTERTCVVGRELIHLKKSIWKPGSAYHPQESHVLRPPFRFHLPAGPHTLPSVVRNEWHDVISIMYYIEVTAVYPAPFWADEKTFTKSVRERLVVVSRGDPALCASITSANGLEGGLEGGPTWKVAHAEQQMRRGLTPRASRSSPPSPSGLDSHNNNPISISVHQTFTVRARGNTNVSTNEFVVARVTEGDLLLSSYYRHWQADTNTDDNLNVKEETGRWVQHWTLQPTVTLDRFPPTFSSELVDCAMRIASWCIVYHVQRWLTTDRNVNRPGVPWAVHGVGAGAVCGDGQRRQGRGLDSGVAQATSRKTTLTDPGSGACGEELQPEPEPEGATRMNGVPEFNVY</sequence>
<dbReference type="Gene3D" id="2.60.40.640">
    <property type="match status" value="1"/>
</dbReference>
<feature type="compositionally biased region" description="Polar residues" evidence="1">
    <location>
        <begin position="366"/>
        <end position="377"/>
    </location>
</feature>
<gene>
    <name evidence="2" type="primary">I1RWQ2</name>
</gene>
<protein>
    <submittedName>
        <fullName evidence="2">N/A</fullName>
    </submittedName>
</protein>
<feature type="region of interest" description="Disordered" evidence="1">
    <location>
        <begin position="194"/>
        <end position="220"/>
    </location>
</feature>
<name>A0A5K1K5L2_9APHY</name>
<feature type="region of interest" description="Disordered" evidence="1">
    <location>
        <begin position="354"/>
        <end position="408"/>
    </location>
</feature>
<dbReference type="InterPro" id="IPR014752">
    <property type="entry name" value="Arrestin-like_C"/>
</dbReference>
<dbReference type="EMBL" id="LR729202">
    <property type="protein sequence ID" value="VWP01230.1"/>
    <property type="molecule type" value="Genomic_DNA"/>
</dbReference>
<proteinExistence type="predicted"/>
<evidence type="ECO:0000313" key="2">
    <source>
        <dbReference type="EMBL" id="VWP01230.1"/>
    </source>
</evidence>
<dbReference type="AlphaFoldDB" id="A0A5K1K5L2"/>